<feature type="compositionally biased region" description="Polar residues" evidence="5">
    <location>
        <begin position="35"/>
        <end position="54"/>
    </location>
</feature>
<dbReference type="Gene3D" id="3.40.1490.10">
    <property type="entry name" value="Bit1"/>
    <property type="match status" value="1"/>
</dbReference>
<dbReference type="FunCoup" id="A0A059CLP1">
    <property type="interactions" value="1343"/>
</dbReference>
<dbReference type="EC" id="3.1.1.29" evidence="1"/>
<sequence length="300" mass="33046">MVYRYAILTILISSTSHVDKNESYERGTGKVEPALTSSYQNQLSKVSPSGSLEQSGPLFFDRPGSDSSSAPRQPAAKPRPSSSSLFPRYPPARRCLARHSSRRLPTVAMFASSSQSRKKQPKKEEKEWLAVSFRPENFVPGLIIGFILGWFIDLSKPPKSNTRRRKFLPGKQQEQCLVSSGGDQDLKMVLVVRQDLKMGQGKIASQCAHAATGMYGELMQSDRFLLRKWEQCGQPKIVCTCKNQQEMSKLREAAEGMGLPTFVVADAGRTQVAAGSRTVLAIGPGPKELVDSVTGKLRLL</sequence>
<dbReference type="NCBIfam" id="TIGR00283">
    <property type="entry name" value="arch_pth2"/>
    <property type="match status" value="1"/>
</dbReference>
<dbReference type="GO" id="GO:0004045">
    <property type="term" value="F:peptidyl-tRNA hydrolase activity"/>
    <property type="evidence" value="ECO:0000318"/>
    <property type="project" value="GO_Central"/>
</dbReference>
<dbReference type="eggNOG" id="KOG3282">
    <property type="taxonomic scope" value="Eukaryota"/>
</dbReference>
<comment type="catalytic activity">
    <reaction evidence="4">
        <text>an N-acyl-L-alpha-aminoacyl-tRNA + H2O = an N-acyl-L-amino acid + a tRNA + H(+)</text>
        <dbReference type="Rhea" id="RHEA:54448"/>
        <dbReference type="Rhea" id="RHEA-COMP:10123"/>
        <dbReference type="Rhea" id="RHEA-COMP:13883"/>
        <dbReference type="ChEBI" id="CHEBI:15377"/>
        <dbReference type="ChEBI" id="CHEBI:15378"/>
        <dbReference type="ChEBI" id="CHEBI:59874"/>
        <dbReference type="ChEBI" id="CHEBI:78442"/>
        <dbReference type="ChEBI" id="CHEBI:138191"/>
        <dbReference type="EC" id="3.1.1.29"/>
    </reaction>
</comment>
<dbReference type="AlphaFoldDB" id="A0A059CLP1"/>
<dbReference type="Pfam" id="PF01981">
    <property type="entry name" value="PTH2"/>
    <property type="match status" value="1"/>
</dbReference>
<dbReference type="PANTHER" id="PTHR12649:SF11">
    <property type="entry name" value="PEPTIDYL-TRNA HYDROLASE 2, MITOCHONDRIAL"/>
    <property type="match status" value="1"/>
</dbReference>
<feature type="compositionally biased region" description="Basic and acidic residues" evidence="5">
    <location>
        <begin position="19"/>
        <end position="29"/>
    </location>
</feature>
<gene>
    <name evidence="6" type="ORF">EUGRSUZ_C00600</name>
</gene>
<dbReference type="GO" id="GO:0005829">
    <property type="term" value="C:cytosol"/>
    <property type="evidence" value="ECO:0000318"/>
    <property type="project" value="GO_Central"/>
</dbReference>
<feature type="region of interest" description="Disordered" evidence="5">
    <location>
        <begin position="19"/>
        <end position="89"/>
    </location>
</feature>
<dbReference type="InterPro" id="IPR002833">
    <property type="entry name" value="PTH2"/>
</dbReference>
<dbReference type="InParanoid" id="A0A059CLP1"/>
<evidence type="ECO:0000256" key="2">
    <source>
        <dbReference type="ARBA" id="ARBA00022801"/>
    </source>
</evidence>
<proteinExistence type="inferred from homology"/>
<evidence type="ECO:0000256" key="3">
    <source>
        <dbReference type="ARBA" id="ARBA00038050"/>
    </source>
</evidence>
<dbReference type="InterPro" id="IPR023476">
    <property type="entry name" value="Pep_tRNA_hydro_II_dom_sf"/>
</dbReference>
<dbReference type="STRING" id="71139.A0A059CLP1"/>
<dbReference type="SUPFAM" id="SSF102462">
    <property type="entry name" value="Peptidyl-tRNA hydrolase II"/>
    <property type="match status" value="1"/>
</dbReference>
<evidence type="ECO:0000256" key="4">
    <source>
        <dbReference type="ARBA" id="ARBA00048707"/>
    </source>
</evidence>
<evidence type="ECO:0000313" key="6">
    <source>
        <dbReference type="EMBL" id="KCW79154.1"/>
    </source>
</evidence>
<dbReference type="EMBL" id="KK198755">
    <property type="protein sequence ID" value="KCW79154.1"/>
    <property type="molecule type" value="Genomic_DNA"/>
</dbReference>
<reference evidence="6" key="1">
    <citation type="submission" date="2013-07" db="EMBL/GenBank/DDBJ databases">
        <title>The genome of Eucalyptus grandis.</title>
        <authorList>
            <person name="Schmutz J."/>
            <person name="Hayes R."/>
            <person name="Myburg A."/>
            <person name="Tuskan G."/>
            <person name="Grattapaglia D."/>
            <person name="Rokhsar D.S."/>
        </authorList>
    </citation>
    <scope>NUCLEOTIDE SEQUENCE</scope>
    <source>
        <tissue evidence="6">Leaf extractions</tissue>
    </source>
</reference>
<comment type="similarity">
    <text evidence="3">Belongs to the PTH2 family.</text>
</comment>
<name>A0A059CLP1_EUCGR</name>
<dbReference type="PANTHER" id="PTHR12649">
    <property type="entry name" value="PEPTIDYL-TRNA HYDROLASE 2"/>
    <property type="match status" value="1"/>
</dbReference>
<dbReference type="Gramene" id="KCW79154">
    <property type="protein sequence ID" value="KCW79154"/>
    <property type="gene ID" value="EUGRSUZ_C00600"/>
</dbReference>
<protein>
    <recommendedName>
        <fullName evidence="1">peptidyl-tRNA hydrolase</fullName>
        <ecNumber evidence="1">3.1.1.29</ecNumber>
    </recommendedName>
</protein>
<evidence type="ECO:0000256" key="1">
    <source>
        <dbReference type="ARBA" id="ARBA00013260"/>
    </source>
</evidence>
<accession>A0A059CLP1</accession>
<organism evidence="6">
    <name type="scientific">Eucalyptus grandis</name>
    <name type="common">Flooded gum</name>
    <dbReference type="NCBI Taxonomy" id="71139"/>
    <lineage>
        <taxon>Eukaryota</taxon>
        <taxon>Viridiplantae</taxon>
        <taxon>Streptophyta</taxon>
        <taxon>Embryophyta</taxon>
        <taxon>Tracheophyta</taxon>
        <taxon>Spermatophyta</taxon>
        <taxon>Magnoliopsida</taxon>
        <taxon>eudicotyledons</taxon>
        <taxon>Gunneridae</taxon>
        <taxon>Pentapetalae</taxon>
        <taxon>rosids</taxon>
        <taxon>malvids</taxon>
        <taxon>Myrtales</taxon>
        <taxon>Myrtaceae</taxon>
        <taxon>Myrtoideae</taxon>
        <taxon>Eucalypteae</taxon>
        <taxon>Eucalyptus</taxon>
    </lineage>
</organism>
<dbReference type="CDD" id="cd02430">
    <property type="entry name" value="PTH2"/>
    <property type="match status" value="1"/>
</dbReference>
<keyword evidence="2" id="KW-0378">Hydrolase</keyword>
<evidence type="ECO:0000256" key="5">
    <source>
        <dbReference type="SAM" id="MobiDB-lite"/>
    </source>
</evidence>
<dbReference type="NCBIfam" id="NF003314">
    <property type="entry name" value="PRK04322.1"/>
    <property type="match status" value="1"/>
</dbReference>
<dbReference type="FunFam" id="3.40.1490.10:FF:000002">
    <property type="entry name" value="Peptidyl-tRNA hydrolase 2, mitochondrial"/>
    <property type="match status" value="1"/>
</dbReference>